<proteinExistence type="predicted"/>
<dbReference type="Gene3D" id="1.10.1200.10">
    <property type="entry name" value="ACP-like"/>
    <property type="match status" value="4"/>
</dbReference>
<dbReference type="Pfam" id="PF00550">
    <property type="entry name" value="PP-binding"/>
    <property type="match status" value="4"/>
</dbReference>
<evidence type="ECO:0000256" key="1">
    <source>
        <dbReference type="ARBA" id="ARBA00001957"/>
    </source>
</evidence>
<dbReference type="InterPro" id="IPR000873">
    <property type="entry name" value="AMP-dep_synth/lig_dom"/>
</dbReference>
<comment type="caution">
    <text evidence="6">The sequence shown here is derived from an EMBL/GenBank/DDBJ whole genome shotgun (WGS) entry which is preliminary data.</text>
</comment>
<dbReference type="CDD" id="cd05930">
    <property type="entry name" value="A_NRPS"/>
    <property type="match status" value="1"/>
</dbReference>
<keyword evidence="7" id="KW-1185">Reference proteome</keyword>
<dbReference type="InterPro" id="IPR045851">
    <property type="entry name" value="AMP-bd_C_sf"/>
</dbReference>
<dbReference type="EMBL" id="JBHRWR010000004">
    <property type="protein sequence ID" value="MFC3573272.1"/>
    <property type="molecule type" value="Genomic_DNA"/>
</dbReference>
<feature type="domain" description="Carrier" evidence="5">
    <location>
        <begin position="2242"/>
        <end position="2317"/>
    </location>
</feature>
<dbReference type="CDD" id="cd17652">
    <property type="entry name" value="A_NRPS_CmdD_like"/>
    <property type="match status" value="2"/>
</dbReference>
<dbReference type="Gene3D" id="3.30.559.10">
    <property type="entry name" value="Chloramphenicol acetyltransferase-like domain"/>
    <property type="match status" value="4"/>
</dbReference>
<dbReference type="InterPro" id="IPR025110">
    <property type="entry name" value="AMP-bd_C"/>
</dbReference>
<feature type="domain" description="Carrier" evidence="5">
    <location>
        <begin position="3315"/>
        <end position="3390"/>
    </location>
</feature>
<dbReference type="NCBIfam" id="NF003417">
    <property type="entry name" value="PRK04813.1"/>
    <property type="match status" value="5"/>
</dbReference>
<dbReference type="SUPFAM" id="SSF52777">
    <property type="entry name" value="CoA-dependent acyltransferases"/>
    <property type="match status" value="8"/>
</dbReference>
<dbReference type="InterPro" id="IPR010071">
    <property type="entry name" value="AA_adenyl_dom"/>
</dbReference>
<dbReference type="Gene3D" id="3.30.559.30">
    <property type="entry name" value="Nonribosomal peptide synthetase, condensation domain"/>
    <property type="match status" value="4"/>
</dbReference>
<dbReference type="Gene3D" id="3.40.50.12780">
    <property type="entry name" value="N-terminal domain of ligase-like"/>
    <property type="match status" value="1"/>
</dbReference>
<sequence>MAAHPQVGQAAVIAREDVGGDKRLVAYVVPATGAEADPVVLREHVASRLPEYMVPAAVVVLDVLPLNTNGKLDRKALPAPDFTAIAGSGRGPANVREELLCQGFAEVLGLESVGVDDDFFALGGHSLLAVRLVSRVRAVLGVEVSLRMLFEAPTVAGLAARLSGAGAARSALVPWARPERLPLSFAQQRLWFIGQLEGPSALYNIPMVLGLSGEVDQAALAAALRDVIGRHEVLRTVFPTAADGQPYQQVIGLGELEWELQRVDVAVEDLPGAVAQATEYAFDLAVEVPIRAWLFSDGSGEHVLVVVVHHIAGDGWSTGPLAQDVSAAYAARLEGRAPVWEPLPVQYADYALWQRELLGSEDDPDSLISRQVEFWRDALAGAPEELALPADRLRPAVASHRGHSVPLQVPAEVYARLLSVAREQGVTVFMLVQAALAVLLSKLGAGEDIPIGAAIAGRTDEALDDLVGFFVNTLVMRTDVSGDPTFTELLGRVRETGLAGFEHQDVPFERLVEELAPSRSLSRHPLFQVMLTVQNNAEAVLDLPGVQAGGPASEQLAGTPVAAVAKFDLDVTVSEVVDAAGVPVGLNGVVTGSADLFDAESVAVIVERLVRVLEAVVADPAVPLSEVDVLDAGERRRVLVEWNDTDVVVPAATVPELFAAQAARVPDAPAVVGDGFEVSYAELDARSNRLARLLIGQGVGPESVVAVCLDRGLDLVVALLAVWKAGGAYLPVDPELPTERVSFMVADAEARCLLTSTARSGVVSGSFPSMVVDDPEVVEWLAECDGGPLMPDELAGVLFADHPAYVIYTSGSTGVPKGVVVRHAGAVNLVAPRAQQFGLDAGSRVLQFASVGFDAATWDLLLVLGSGACLVVAPAQELLPGAGLADVVARHGVTQVLLPPAVLAVLELEDLASVSTLVSGGEALGEELVARWAAGRRFVNAYGPTEITVCAVVSGPLAVGDAPHIGRPIANTRVFVLDERLRPVPVGVAGELYIAGAGLARGYVGRAGLTAERFVADPFDTAGAGGRLYRTGDVVRWSESGDLVYVGRADEQVKVRGFRIEPGEIEAALKAHPQVAQAAVIVREDAAGDKRLVAYVVPATGSEVDAAVLRAFVAERLPEYMVPSAVVVLEALPLTVNGKLDRRALPAPDFAAIAGSGRGPANVREEILCQGFAEVLGLESVGVEDDFFALGGHSLLAVRLVEWLRVRGVSVSVRALFVSPTPAGLAAASGAVAVVVPENLIPDGAQVITPEMLPLVELTEAEIQTVVAGVPGGAGNVADVYPLAPLQEGILFHHLLADGGQDAYVLPMVLEFDDRSRLDGFVGALQQVVDRHDVFRTSLVWQGLREPVQVVWRSAELPVTEMSLDTDSTDPAADLISAIGLSMDLQRAPLLDLHVAEVFGGRWLGLVRVHHLVQDHTAMDVVYDEVRTILAGRAEELPEPLPFRDFVAQARAGLDTGEHDDFFRELLAGVDEPTAAFGVSDVRGDGSGVVRAGRPMDAGLAARLREVARRLGASPATVMHVVWSRVLAVVSGRDDVVFGTVLFGRMNAGASADRVPGLFINTLPVRVRTSELDVLDAVTAMRGQLAGLLEHEHAPLALAQRASAVPADEPLFNTGFNYRHNTGGVRDESGGAGFEGVREVFSRESSTYPLTILVDDDGDGFDLAVDAVGPIDPQAVTGMLHAAVAALVPALEHALDGGARVPLSALDVLDADDRRRMLVEWNDTAAKVPSATLPELFAAQVARTPEAVAVMSESESVTYAELDVRANRLARYLAGLGVGPESVVGLCLPRGVDVIVAMLAVSKAGAAYLPIDPEYPAERIAFMLADARAAVLVGTEDVLDELPTGRAPMVALDDPQVAAQVSSMSGDALSVSLLADHPAYVIYTSGSTGVPKGVVVTHAGLGSLAATQAQRFAPGVGSRVLQFASVGFDAASWELLMALCSGACLVVASARELLPGAALAGVVARFGVTHATLPPAVLGVLEPEDLASVTTLVSAGEALGGELVARWTPGRRFVNAYGPTETTVCAAMSGVLEAGDVPGIGGPILNARVYVLDDRLTPVPAGVAGELYVAGVGLARGYVGRAGLTAGRFVADPFDTTGGGGRLYRTGDVVRWNADGELVYRGRADEQVKIRGFRIEPGEIQAVIAAHPLVAQAAVITREDAPGEKRLVAYVVPAVAGEDQGFDGADGLPSVLRELVASRLPEYMVPSAVMVLDALPLTPNGKLDRKALPGPDAATTAGSGRGPANEREEILCQAFAEILGLESIGVDDDFFVLGGHSLLAVRLASRVRTALGVELSLGTLFEAPTVAGLAERLSDAGAEQSALVPWARPGRLPLSFAQQRLWFIGQLEGPSALYNIPMVLALSGDVDSAALGSALRDVIGRHEVLRTVFPTAADGQPYQQIIGIDELDWELQSVEVAASDLDTEIAAAARNAFDLASEVPIRAWLFTDGSGERVLVVVVHHIAGDGWSTGPLARDVSTAYAARREGRAPVWEPLPVQYADYALWQRDRLGSEDDPDSLISQQVGFWREALAGTPEELALPVDRPRPAVAGHRGHAVPLQVSADVHARLLLVAREQGVTVFMLLQAALAVLLAKLGAGEDIPIGAAVAGRTDEALDDLVGFFVNTLVMRTDVSGDPTFTELLSRVRQASLAGFEHQDVPFERLVEELAPARSLSRHPLFQVMLTLQNNAEAELDLPGVQVDGHAASVTAVSVAKFDLDVAVSEVVDADGAAAGLRGVVTGSADLFDAGSVVVFAERLVRVLETVLADPSVPVSAVDVLDGDERRRVLEEWNETGFAAPEVSVPELFAAQVTRTPDAMAAVSDGVEVSYAELDARANRLARYLTGLGVGAESVVGLCLPRGVDMVVALLAVWKAGGAYLPIDPGHPVERIEFMVADAAPVCVLTVSGVPAVNAMTGVVPVVMLDDPRVSEAVSALSDADSGVPVSPGCAAYVIYTSGSTGLPKGVVVEQRSVAALVAWAGSRFGAGGEFERVLGSTSLSFDVSVFELLGPLCAGGCVEVVEDLLTLADGAADVGEVSLVSAVPSALARVLGGAGGGLAGVGRVVLAGEGLSAGVLGAVREALPGASVANIYGPTEATVYATAWFGDGDCDGDAQVREAGWVPPIGRPIGGVRAYVLDDRLAPVPVGVAGELYIAGSGVARGYLGRAGLTAGRFVADPFDAVGGGRLYRTGDVVRWNADGDLVFVGRADEQVKVRGFRIEPGEIEAVLTAHPPVAQAAVIVREDEPGDRHLVAYVVAVAGAEVDPGLLREHVSSRLPEYMVPSAVVVLDALPLNMNGKLDRRALPAPDFAALTGSGRGPANVREELLCLAFAEVLGLESVGVEDDFFTLGGHSLLAVRLVSRVRAVLGVELSLRMLFEAPTVAGLAARLSDAGAARSVLVPWARPERLPLSFAQQRLWFLGQLEGPSALYNIPMAIRLSGDVDSAALGAALRDVIGRHEVLRTVFPTAEGEPFQQVIGIDELDWGLQPVEVAAEELPGAVAAATEYAFDLAVEMPIRAWLFTDGSDESVLVVVVHHIAGDGWSMGPLAKDVSTAYAARCQGRAAQWSPLPVQYADYALWQRELLGSEDDPESLISRQVAYWRQALAGVPEQLALPTDRPRPAVASNRGHTVPLQVPADVHARLLRVAREQGVTVFMVLQAALAVLLSKLGAGEDVPIGAAVAGRTDEALDDLVGFFINSLVMRTDLSGDPTFEQVLARVRETSLAGFEHQDVPFERLVEELAPVRSLSRHPLFQVMLTVQNNAEAVLDLPGVQAGAHAASNTSMSAARFDLDVNVGEVFGADGVPAGIHGGVTGSADLFDAGTVAVIAERWVRVLEAVTADPSVPVSGVDVLDPGERRRVLVEWNDTDAVVPDALVPELFAGQAARTPDAVAVVADGVELSYAELEARANRLARYLTGLGVGAESVVGLCLPRGVDMVVALLAVWKSGGAYLPIDPEYPAERISFMLSDARAAVLVGTEDILDELPAVRVPVVALDDPQV</sequence>
<evidence type="ECO:0000259" key="5">
    <source>
        <dbReference type="PROSITE" id="PS50075"/>
    </source>
</evidence>
<reference evidence="7" key="1">
    <citation type="journal article" date="2019" name="Int. J. Syst. Evol. Microbiol.">
        <title>The Global Catalogue of Microorganisms (GCM) 10K type strain sequencing project: providing services to taxonomists for standard genome sequencing and annotation.</title>
        <authorList>
            <consortium name="The Broad Institute Genomics Platform"/>
            <consortium name="The Broad Institute Genome Sequencing Center for Infectious Disease"/>
            <person name="Wu L."/>
            <person name="Ma J."/>
        </authorList>
    </citation>
    <scope>NUCLEOTIDE SEQUENCE [LARGE SCALE GENOMIC DNA]</scope>
    <source>
        <strain evidence="7">CGMCC 4.7035</strain>
    </source>
</reference>
<dbReference type="InterPro" id="IPR020845">
    <property type="entry name" value="AMP-binding_CS"/>
</dbReference>
<dbReference type="Pfam" id="PF00668">
    <property type="entry name" value="Condensation"/>
    <property type="match status" value="4"/>
</dbReference>
<keyword evidence="2" id="KW-0596">Phosphopantetheine</keyword>
<dbReference type="InterPro" id="IPR001242">
    <property type="entry name" value="Condensation_dom"/>
</dbReference>
<feature type="non-terminal residue" evidence="6">
    <location>
        <position position="3997"/>
    </location>
</feature>
<gene>
    <name evidence="6" type="ORF">ACFOZ0_08255</name>
</gene>
<dbReference type="Gene3D" id="3.40.50.980">
    <property type="match status" value="6"/>
</dbReference>
<dbReference type="PROSITE" id="PS00012">
    <property type="entry name" value="PHOSPHOPANTETHEINE"/>
    <property type="match status" value="3"/>
</dbReference>
<dbReference type="InterPro" id="IPR009081">
    <property type="entry name" value="PP-bd_ACP"/>
</dbReference>
<evidence type="ECO:0000313" key="6">
    <source>
        <dbReference type="EMBL" id="MFC3573272.1"/>
    </source>
</evidence>
<dbReference type="SUPFAM" id="SSF56801">
    <property type="entry name" value="Acetyl-CoA synthetase-like"/>
    <property type="match status" value="5"/>
</dbReference>
<evidence type="ECO:0000256" key="3">
    <source>
        <dbReference type="ARBA" id="ARBA00022553"/>
    </source>
</evidence>
<feature type="domain" description="Carrier" evidence="5">
    <location>
        <begin position="91"/>
        <end position="166"/>
    </location>
</feature>
<accession>A0ABV7S8V5</accession>
<dbReference type="Proteomes" id="UP001595701">
    <property type="component" value="Unassembled WGS sequence"/>
</dbReference>
<dbReference type="SMART" id="SM00823">
    <property type="entry name" value="PKS_PP"/>
    <property type="match status" value="4"/>
</dbReference>
<dbReference type="SUPFAM" id="SSF47336">
    <property type="entry name" value="ACP-like"/>
    <property type="match status" value="4"/>
</dbReference>
<dbReference type="PROSITE" id="PS00455">
    <property type="entry name" value="AMP_BINDING"/>
    <property type="match status" value="3"/>
</dbReference>
<evidence type="ECO:0000256" key="2">
    <source>
        <dbReference type="ARBA" id="ARBA00022450"/>
    </source>
</evidence>
<protein>
    <submittedName>
        <fullName evidence="6">Amino acid adenylation domain-containing protein</fullName>
    </submittedName>
</protein>
<comment type="cofactor">
    <cofactor evidence="1">
        <name>pantetheine 4'-phosphate</name>
        <dbReference type="ChEBI" id="CHEBI:47942"/>
    </cofactor>
</comment>
<keyword evidence="3" id="KW-0597">Phosphoprotein</keyword>
<dbReference type="Pfam" id="PF13193">
    <property type="entry name" value="AMP-binding_C"/>
    <property type="match status" value="4"/>
</dbReference>
<dbReference type="InterPro" id="IPR036736">
    <property type="entry name" value="ACP-like_sf"/>
</dbReference>
<dbReference type="CDD" id="cd19544">
    <property type="entry name" value="E-C_NRPS"/>
    <property type="match status" value="1"/>
</dbReference>
<evidence type="ECO:0000256" key="4">
    <source>
        <dbReference type="SAM" id="MobiDB-lite"/>
    </source>
</evidence>
<evidence type="ECO:0000313" key="7">
    <source>
        <dbReference type="Proteomes" id="UP001595701"/>
    </source>
</evidence>
<dbReference type="InterPro" id="IPR020806">
    <property type="entry name" value="PKS_PP-bd"/>
</dbReference>
<dbReference type="InterPro" id="IPR006162">
    <property type="entry name" value="Ppantetheine_attach_site"/>
</dbReference>
<dbReference type="InterPro" id="IPR023213">
    <property type="entry name" value="CAT-like_dom_sf"/>
</dbReference>
<dbReference type="Gene3D" id="3.30.300.30">
    <property type="match status" value="4"/>
</dbReference>
<dbReference type="InterPro" id="IPR042099">
    <property type="entry name" value="ANL_N_sf"/>
</dbReference>
<dbReference type="PROSITE" id="PS50075">
    <property type="entry name" value="CARRIER"/>
    <property type="match status" value="4"/>
</dbReference>
<dbReference type="Gene3D" id="2.30.38.10">
    <property type="entry name" value="Luciferase, Domain 3"/>
    <property type="match status" value="3"/>
</dbReference>
<dbReference type="Pfam" id="PF00501">
    <property type="entry name" value="AMP-binding"/>
    <property type="match status" value="4"/>
</dbReference>
<organism evidence="6 7">
    <name type="scientific">Streptomyces yaanensis</name>
    <dbReference type="NCBI Taxonomy" id="1142239"/>
    <lineage>
        <taxon>Bacteria</taxon>
        <taxon>Bacillati</taxon>
        <taxon>Actinomycetota</taxon>
        <taxon>Actinomycetes</taxon>
        <taxon>Kitasatosporales</taxon>
        <taxon>Streptomycetaceae</taxon>
        <taxon>Streptomyces</taxon>
    </lineage>
</organism>
<dbReference type="PANTHER" id="PTHR45527:SF1">
    <property type="entry name" value="FATTY ACID SYNTHASE"/>
    <property type="match status" value="1"/>
</dbReference>
<dbReference type="PANTHER" id="PTHR45527">
    <property type="entry name" value="NONRIBOSOMAL PEPTIDE SYNTHETASE"/>
    <property type="match status" value="1"/>
</dbReference>
<feature type="region of interest" description="Disordered" evidence="4">
    <location>
        <begin position="2223"/>
        <end position="2245"/>
    </location>
</feature>
<feature type="domain" description="Carrier" evidence="5">
    <location>
        <begin position="1159"/>
        <end position="1233"/>
    </location>
</feature>
<dbReference type="CDD" id="cd19540">
    <property type="entry name" value="LCL_NRPS-like"/>
    <property type="match status" value="3"/>
</dbReference>
<name>A0ABV7S8V5_9ACTN</name>
<dbReference type="NCBIfam" id="TIGR01733">
    <property type="entry name" value="AA-adenyl-dom"/>
    <property type="match status" value="3"/>
</dbReference>